<feature type="region of interest" description="Disordered" evidence="9">
    <location>
        <begin position="360"/>
        <end position="409"/>
    </location>
</feature>
<feature type="compositionally biased region" description="Acidic residues" evidence="9">
    <location>
        <begin position="185"/>
        <end position="201"/>
    </location>
</feature>
<evidence type="ECO:0000256" key="1">
    <source>
        <dbReference type="ARBA" id="ARBA00004123"/>
    </source>
</evidence>
<feature type="region of interest" description="Disordered" evidence="9">
    <location>
        <begin position="180"/>
        <end position="235"/>
    </location>
</feature>
<dbReference type="PANTHER" id="PTHR31633">
    <property type="entry name" value="H/ACA RIBONUCLEOPROTEIN COMPLEX NON-CORE SUBUNIT NAF1"/>
    <property type="match status" value="1"/>
</dbReference>
<evidence type="ECO:0000313" key="11">
    <source>
        <dbReference type="Proteomes" id="UP001369086"/>
    </source>
</evidence>
<dbReference type="EMBL" id="JAHFZB010000001">
    <property type="protein sequence ID" value="KAK6493987.1"/>
    <property type="molecule type" value="Genomic_DNA"/>
</dbReference>
<organism evidence="10 11">
    <name type="scientific">Huso huso</name>
    <name type="common">Beluga</name>
    <name type="synonym">Acipenser huso</name>
    <dbReference type="NCBI Taxonomy" id="61971"/>
    <lineage>
        <taxon>Eukaryota</taxon>
        <taxon>Metazoa</taxon>
        <taxon>Chordata</taxon>
        <taxon>Craniata</taxon>
        <taxon>Vertebrata</taxon>
        <taxon>Euteleostomi</taxon>
        <taxon>Actinopterygii</taxon>
        <taxon>Chondrostei</taxon>
        <taxon>Acipenseriformes</taxon>
        <taxon>Acipenseridae</taxon>
        <taxon>Huso</taxon>
    </lineage>
</organism>
<dbReference type="SUPFAM" id="SSF50447">
    <property type="entry name" value="Translation proteins"/>
    <property type="match status" value="1"/>
</dbReference>
<comment type="subcellular location">
    <subcellularLocation>
        <location evidence="1">Nucleus</location>
    </subcellularLocation>
</comment>
<accession>A0ABR1AA54</accession>
<feature type="compositionally biased region" description="Low complexity" evidence="9">
    <location>
        <begin position="445"/>
        <end position="460"/>
    </location>
</feature>
<keyword evidence="6" id="KW-0597">Phosphoprotein</keyword>
<dbReference type="Proteomes" id="UP001369086">
    <property type="component" value="Unassembled WGS sequence"/>
</dbReference>
<sequence length="556" mass="62703">MAQQPATTKETLTVDNILENTAVMEQDHCKSLASETFSVQTSESGEMEKLQFTTVINNELDIEIHGYKEHQPGMEDFTGAKEVNGNLLPEVTDQFNNADITFQKPETNICDITGLTRQAVDQKSNDEEMEVSVAAQMQTLNFMNSSQILDETQETAGLHAEEGGNCPQDHVTVKSEIQEGGAVEGNDESTPSEDSSSESDSDSSSSSTSPCLVLSEADDDDDCMGPGKVRKPQPLKTKDEILPEELPSVEEVTIILPEDVEIKPIGFVSSIIEQLVIIESLKDTPPLKDESVVFNEGRLAVGKIFEIFGPVFHPYYVLRFNSHQHIAEKDIKMQEKMYYAPSVKDFTEYIFTEKLEKERGSDASWQNDQEPPPEALDFSDDEKEKEFKKKKKKPQTKQRFDQNLLNSDKNIEEPMQCRWQHHAPPRQERGYQGFPNPAGRGFSYSRGPFNPNSNRPFRPSGFPPYANRMMPPRPPPPHSYDQGNFMLPSPYPPQFQHPWPNIMPPFPPPPHMNMHWPNHEMGPPPLLHNVPFQPLPPPPPPSPPPPYPGFRFTPQN</sequence>
<dbReference type="Gene3D" id="2.40.10.230">
    <property type="entry name" value="Probable tRNA pseudouridine synthase domain"/>
    <property type="match status" value="1"/>
</dbReference>
<dbReference type="InterPro" id="IPR009000">
    <property type="entry name" value="Transl_B-barrel_sf"/>
</dbReference>
<comment type="caution">
    <text evidence="10">The sequence shown here is derived from an EMBL/GenBank/DDBJ whole genome shotgun (WGS) entry which is preliminary data.</text>
</comment>
<keyword evidence="5" id="KW-0698">rRNA processing</keyword>
<proteinExistence type="inferred from homology"/>
<feature type="region of interest" description="Disordered" evidence="9">
    <location>
        <begin position="516"/>
        <end position="556"/>
    </location>
</feature>
<evidence type="ECO:0000256" key="8">
    <source>
        <dbReference type="ARBA" id="ARBA00023242"/>
    </source>
</evidence>
<name>A0ABR1AA54_HUSHU</name>
<evidence type="ECO:0000256" key="2">
    <source>
        <dbReference type="ARBA" id="ARBA00009801"/>
    </source>
</evidence>
<dbReference type="Pfam" id="PF04410">
    <property type="entry name" value="Gar1"/>
    <property type="match status" value="1"/>
</dbReference>
<evidence type="ECO:0000256" key="4">
    <source>
        <dbReference type="ARBA" id="ARBA00022517"/>
    </source>
</evidence>
<keyword evidence="8" id="KW-0539">Nucleus</keyword>
<comment type="similarity">
    <text evidence="2">Belongs to the NAF1 family.</text>
</comment>
<evidence type="ECO:0000256" key="3">
    <source>
        <dbReference type="ARBA" id="ARBA00021438"/>
    </source>
</evidence>
<feature type="region of interest" description="Disordered" evidence="9">
    <location>
        <begin position="425"/>
        <end position="492"/>
    </location>
</feature>
<dbReference type="InterPro" id="IPR038664">
    <property type="entry name" value="Gar1/Naf1_Cbf5-bd_sf"/>
</dbReference>
<evidence type="ECO:0000256" key="7">
    <source>
        <dbReference type="ARBA" id="ARBA00022884"/>
    </source>
</evidence>
<dbReference type="PANTHER" id="PTHR31633:SF1">
    <property type="entry name" value="H_ACA RIBONUCLEOPROTEIN COMPLEX NON-CORE SUBUNIT NAF1"/>
    <property type="match status" value="1"/>
</dbReference>
<gene>
    <name evidence="10" type="ORF">HHUSO_G413</name>
</gene>
<evidence type="ECO:0000313" key="10">
    <source>
        <dbReference type="EMBL" id="KAK6493987.1"/>
    </source>
</evidence>
<dbReference type="InterPro" id="IPR007504">
    <property type="entry name" value="H/ACA_rnp_Gar1/Naf1"/>
</dbReference>
<keyword evidence="4" id="KW-0690">Ribosome biogenesis</keyword>
<reference evidence="10 11" key="1">
    <citation type="submission" date="2021-05" db="EMBL/GenBank/DDBJ databases">
        <authorList>
            <person name="Zahm M."/>
            <person name="Klopp C."/>
            <person name="Cabau C."/>
            <person name="Kuhl H."/>
            <person name="Suciu R."/>
            <person name="Ciorpac M."/>
            <person name="Holostenco D."/>
            <person name="Gessner J."/>
            <person name="Wuertz S."/>
            <person name="Hohne C."/>
            <person name="Stock M."/>
            <person name="Gislard M."/>
            <person name="Lluch J."/>
            <person name="Milhes M."/>
            <person name="Lampietro C."/>
            <person name="Lopez Roques C."/>
            <person name="Donnadieu C."/>
            <person name="Du K."/>
            <person name="Schartl M."/>
            <person name="Guiguen Y."/>
        </authorList>
    </citation>
    <scope>NUCLEOTIDE SEQUENCE [LARGE SCALE GENOMIC DNA]</scope>
    <source>
        <strain evidence="10">Hh-F2</strain>
        <tissue evidence="10">Blood</tissue>
    </source>
</reference>
<keyword evidence="11" id="KW-1185">Reference proteome</keyword>
<dbReference type="InterPro" id="IPR040309">
    <property type="entry name" value="Naf1"/>
</dbReference>
<evidence type="ECO:0000256" key="5">
    <source>
        <dbReference type="ARBA" id="ARBA00022552"/>
    </source>
</evidence>
<feature type="compositionally biased region" description="Pro residues" evidence="9">
    <location>
        <begin position="533"/>
        <end position="548"/>
    </location>
</feature>
<evidence type="ECO:0000256" key="6">
    <source>
        <dbReference type="ARBA" id="ARBA00022553"/>
    </source>
</evidence>
<keyword evidence="7" id="KW-0694">RNA-binding</keyword>
<protein>
    <recommendedName>
        <fullName evidence="3">H/ACA ribonucleoprotein complex non-core subunit NAF1</fullName>
    </recommendedName>
</protein>
<evidence type="ECO:0000256" key="9">
    <source>
        <dbReference type="SAM" id="MobiDB-lite"/>
    </source>
</evidence>